<protein>
    <submittedName>
        <fullName evidence="1">Uncharacterized protein</fullName>
    </submittedName>
</protein>
<proteinExistence type="predicted"/>
<dbReference type="AlphaFoldDB" id="A0A936YQE8"/>
<sequence length="490" mass="53259">MAERRRRTLHSFQASYLKSEIESGSVVRSKHALQQLCKMFRNGVVLQQDDRIGMEIAILGVLSSALSDEKVRRWALAALTYVGRKEVSRNAVLRAISDYPDEPQVLAAAIATIFKFDGSAAQKLISHHGACTAEMIALSALQTTNPRQLDLSNLRVNIETAEPVPLKLALVLVGLDRSPENVFDPRHSNAEIVKALGMHHEPIVSQYSVWAAAENPSLGIGDIGINVNDLAIQPPNVRSYVYRLYAEDSSLSTQRHEVIVQGSNDQDIEARLGLAIGLRENYYDGLEGITVDWFHDEDDPTVGAHVLDHIIAQAAKLATYEKIAIEHYEFASNDMKKRARMEASAAGTKIYSDFKRISIEQEAGLFGLSGGNVTNNNFVNHGTVQGAISQSGKAVNEGDMQVSLTQAQIQDAWKVLDGVVTEIDAVPLSDEIKGEVRAAVTDARAQTDKLTLGGVVGILEKAEKGLQAVSGMAEHAKKIGTMIVALSAFS</sequence>
<evidence type="ECO:0000313" key="1">
    <source>
        <dbReference type="EMBL" id="MBL0372611.1"/>
    </source>
</evidence>
<evidence type="ECO:0000313" key="2">
    <source>
        <dbReference type="Proteomes" id="UP000633219"/>
    </source>
</evidence>
<dbReference type="RefSeq" id="WP_201657634.1">
    <property type="nucleotide sequence ID" value="NZ_JAEQNC010000005.1"/>
</dbReference>
<comment type="caution">
    <text evidence="1">The sequence shown here is derived from an EMBL/GenBank/DDBJ whole genome shotgun (WGS) entry which is preliminary data.</text>
</comment>
<keyword evidence="2" id="KW-1185">Reference proteome</keyword>
<dbReference type="Proteomes" id="UP000633219">
    <property type="component" value="Unassembled WGS sequence"/>
</dbReference>
<name>A0A936YQE8_9HYPH</name>
<reference evidence="1" key="1">
    <citation type="submission" date="2021-01" db="EMBL/GenBank/DDBJ databases">
        <title>Rhizobium sp. strain KVB221 16S ribosomal RNA gene Genome sequencing and assembly.</title>
        <authorList>
            <person name="Kang M."/>
        </authorList>
    </citation>
    <scope>NUCLEOTIDE SEQUENCE</scope>
    <source>
        <strain evidence="1">KVB221</strain>
    </source>
</reference>
<dbReference type="EMBL" id="JAEQNC010000005">
    <property type="protein sequence ID" value="MBL0372611.1"/>
    <property type="molecule type" value="Genomic_DNA"/>
</dbReference>
<accession>A0A936YQE8</accession>
<gene>
    <name evidence="1" type="ORF">JJB09_11285</name>
</gene>
<organism evidence="1 2">
    <name type="scientific">Rhizobium setariae</name>
    <dbReference type="NCBI Taxonomy" id="2801340"/>
    <lineage>
        <taxon>Bacteria</taxon>
        <taxon>Pseudomonadati</taxon>
        <taxon>Pseudomonadota</taxon>
        <taxon>Alphaproteobacteria</taxon>
        <taxon>Hyphomicrobiales</taxon>
        <taxon>Rhizobiaceae</taxon>
        <taxon>Rhizobium/Agrobacterium group</taxon>
        <taxon>Rhizobium</taxon>
    </lineage>
</organism>